<dbReference type="Proteomes" id="UP000199513">
    <property type="component" value="Unassembled WGS sequence"/>
</dbReference>
<evidence type="ECO:0000313" key="2">
    <source>
        <dbReference type="Proteomes" id="UP000199513"/>
    </source>
</evidence>
<evidence type="ECO:0008006" key="3">
    <source>
        <dbReference type="Google" id="ProtNLM"/>
    </source>
</evidence>
<proteinExistence type="predicted"/>
<organism evidence="1 2">
    <name type="scientific">Thermoflexibacter ruber</name>
    <dbReference type="NCBI Taxonomy" id="1003"/>
    <lineage>
        <taxon>Bacteria</taxon>
        <taxon>Pseudomonadati</taxon>
        <taxon>Bacteroidota</taxon>
        <taxon>Cytophagia</taxon>
        <taxon>Cytophagales</taxon>
        <taxon>Thermoflexibacteraceae</taxon>
        <taxon>Thermoflexibacter</taxon>
    </lineage>
</organism>
<keyword evidence="2" id="KW-1185">Reference proteome</keyword>
<name>A0A1I2AZE3_9BACT</name>
<gene>
    <name evidence="1" type="ORF">SAMN04488541_100270</name>
</gene>
<dbReference type="EMBL" id="FONY01000002">
    <property type="protein sequence ID" value="SFE49117.1"/>
    <property type="molecule type" value="Genomic_DNA"/>
</dbReference>
<dbReference type="AlphaFoldDB" id="A0A1I2AZE3"/>
<dbReference type="STRING" id="1003.SAMN04488541_100270"/>
<protein>
    <recommendedName>
        <fullName evidence="3">Lipocalin-like domain-containing protein</fullName>
    </recommendedName>
</protein>
<evidence type="ECO:0000313" key="1">
    <source>
        <dbReference type="EMBL" id="SFE49117.1"/>
    </source>
</evidence>
<accession>A0A1I2AZE3</accession>
<sequence>MACPYESAIPIDSPKVPINKNLIGVWKEAGHTEEPNNYDIRKFDDFTYLITENTYRKQDRALEQKKFKGHISMVENSVFLNIKMVKDSFNLTVSDNYFLYKVDIQKDKLKLLPLSQYIREQFSSPTDLQAFIKKYQHLSFFYAEESEYVKVND</sequence>
<reference evidence="1 2" key="1">
    <citation type="submission" date="2016-10" db="EMBL/GenBank/DDBJ databases">
        <authorList>
            <person name="de Groot N.N."/>
        </authorList>
    </citation>
    <scope>NUCLEOTIDE SEQUENCE [LARGE SCALE GENOMIC DNA]</scope>
    <source>
        <strain>GEY</strain>
        <strain evidence="2">DSM 9560</strain>
    </source>
</reference>